<dbReference type="FunFam" id="3.40.50.620:FF:000058">
    <property type="entry name" value="Mitochondrial arginyl-tRNA synthetase"/>
    <property type="match status" value="1"/>
</dbReference>
<dbReference type="SUPFAM" id="SSF52374">
    <property type="entry name" value="Nucleotidylyl transferase"/>
    <property type="match status" value="1"/>
</dbReference>
<dbReference type="InterPro" id="IPR035684">
    <property type="entry name" value="ArgRS_core"/>
</dbReference>
<feature type="domain" description="DALR anticodon binding" evidence="10">
    <location>
        <begin position="437"/>
        <end position="545"/>
    </location>
</feature>
<dbReference type="CDD" id="cd00671">
    <property type="entry name" value="ArgRS_core"/>
    <property type="match status" value="1"/>
</dbReference>
<dbReference type="OrthoDB" id="421993at2759"/>
<dbReference type="PROSITE" id="PS00178">
    <property type="entry name" value="AA_TRNA_LIGASE_I"/>
    <property type="match status" value="1"/>
</dbReference>
<dbReference type="InterPro" id="IPR001278">
    <property type="entry name" value="Arg-tRNA-ligase"/>
</dbReference>
<keyword evidence="8" id="KW-0496">Mitochondrion</keyword>
<feature type="region of interest" description="Disordered" evidence="9">
    <location>
        <begin position="1009"/>
        <end position="1028"/>
    </location>
</feature>
<accession>A0A0G2GSN8</accession>
<organism evidence="11 12">
    <name type="scientific">Phaeomoniella chlamydospora</name>
    <name type="common">Phaeoacremonium chlamydosporum</name>
    <dbReference type="NCBI Taxonomy" id="158046"/>
    <lineage>
        <taxon>Eukaryota</taxon>
        <taxon>Fungi</taxon>
        <taxon>Dikarya</taxon>
        <taxon>Ascomycota</taxon>
        <taxon>Pezizomycotina</taxon>
        <taxon>Eurotiomycetes</taxon>
        <taxon>Chaetothyriomycetidae</taxon>
        <taxon>Phaeomoniellales</taxon>
        <taxon>Phaeomoniellaceae</taxon>
        <taxon>Phaeomoniella</taxon>
    </lineage>
</organism>
<keyword evidence="3 8" id="KW-0547">Nucleotide-binding</keyword>
<dbReference type="InterPro" id="IPR009080">
    <property type="entry name" value="tRNAsynth_Ia_anticodon-bd"/>
</dbReference>
<comment type="subcellular location">
    <subcellularLocation>
        <location evidence="8">Mitochondrion</location>
    </subcellularLocation>
</comment>
<dbReference type="SMART" id="SM00836">
    <property type="entry name" value="DALR_1"/>
    <property type="match status" value="1"/>
</dbReference>
<feature type="region of interest" description="Disordered" evidence="9">
    <location>
        <begin position="932"/>
        <end position="961"/>
    </location>
</feature>
<evidence type="ECO:0000256" key="2">
    <source>
        <dbReference type="ARBA" id="ARBA00022598"/>
    </source>
</evidence>
<dbReference type="Gene3D" id="3.90.1300.10">
    <property type="entry name" value="Amidase signature (AS) domain"/>
    <property type="match status" value="1"/>
</dbReference>
<evidence type="ECO:0000256" key="1">
    <source>
        <dbReference type="ARBA" id="ARBA00005594"/>
    </source>
</evidence>
<dbReference type="Pfam" id="PF01425">
    <property type="entry name" value="Amidase"/>
    <property type="match status" value="1"/>
</dbReference>
<dbReference type="InterPro" id="IPR004412">
    <property type="entry name" value="GatA"/>
</dbReference>
<evidence type="ECO:0000256" key="5">
    <source>
        <dbReference type="ARBA" id="ARBA00022917"/>
    </source>
</evidence>
<reference evidence="11 12" key="2">
    <citation type="submission" date="2015-05" db="EMBL/GenBank/DDBJ databases">
        <authorList>
            <person name="Morales-Cruz A."/>
            <person name="Amrine K.C."/>
            <person name="Cantu D."/>
        </authorList>
    </citation>
    <scope>NUCLEOTIDE SEQUENCE [LARGE SCALE GENOMIC DNA]</scope>
    <source>
        <strain evidence="11">UCRPC4</strain>
    </source>
</reference>
<dbReference type="FunFam" id="1.10.730.10:FF:000006">
    <property type="entry name" value="Arginyl-tRNA synthetase 2, mitochondrial"/>
    <property type="match status" value="1"/>
</dbReference>
<dbReference type="EC" id="6.3.5.7" evidence="8"/>
<sequence>MKRLLDPQSDESLDPFPENDLVLPLSSAGISLAFTFKPQNIASLVLPTIFELGSTYGINPALGLNTPGDISSGRKKIIIEFSSPNIAKEFHVGHLRSTIIGGFLSNLYQGFGYDVTRMNYLGDWGRQYGLLAVGWKKFGSEEQLKANATAHLFDIYVKISALFKPEEEAFKAANRNGQDTSKLESAGLFVEVKAYFKRMEEGDEEALALWRRFRVLSIDKYKKTYARLNIFFDEYSGESQVKPSTMETAEAVMDQLGLTEVDQGAKVVNFKDHGAKKLEKAIVRNRNGTTNYLLRDIGAAIERFDRFEFNRMIYVVMAEQDLHMQRLFKILELMGGRYADIAKKVQHVNFGKVMGMSTRRGTVKFLDDLLNDVGESMHEVMRRNQAKYVLVDQPEKVADILGISAIMVQDMSGKRINDYPFDMERMLSFEGDTGPYLQNAGYSREELVNADFSLLTEKHAIDLIRILAQYPDTVGHTLKTQEPATVLTYLFKLTHKLSSSYEVLRVIGAKEGGETSIARASLYEAARQVLANGMGLLGLTPVDRTEDSGVVVNCFYIDVHNEDRNRIASNLDDESSVVEPIAPANASTNDARTSNGPLAGLQGAIKDNICTDAAIGSPTTCDSKILGPGYVSPYNATVVELLQQAGSIVTGKTNMDEFGMGSHSTHTSFGEVYQLDEKGRKLSVGGSSGGSALAVKDQACDFALGTDTGGSVRLPAAYTGTLGFKPSYGLLSRWGVIAYANSLDTVGILARTMGTIHKVFDVLNQFDPKDPTSMSPRIRSHVKEAFSQPKKVLRIGIPLEYNILELHPTVRSAWLNSLHQISIKLGHTIHPISLPRTKQALSTYYVLAPSEASSNLAKYDGIRYGRRSPNVTDNAEDGYLYAKTRGEGFGPEVKRRILLGAYSLSAEAIDNYFIQAQKVRRLVQQDFDEVFSTPNPLHDTPDHPITPSSSNLSPNIDLILSPTAPTPPPLLSSLSSPSSSSPLNAYMNDVFTVPASLAGLPAISIPALPPSSSSFSSEAPSGNNDQNLKHTQQKIGMQIIGQWGTDNMVLRLAGDIEKMKEME</sequence>
<proteinExistence type="inferred from homology"/>
<feature type="active site" description="Charge relay system" evidence="8">
    <location>
        <position position="687"/>
    </location>
</feature>
<dbReference type="SUPFAM" id="SSF75304">
    <property type="entry name" value="Amidase signature (AS) enzymes"/>
    <property type="match status" value="1"/>
</dbReference>
<dbReference type="GO" id="GO:0004814">
    <property type="term" value="F:arginine-tRNA ligase activity"/>
    <property type="evidence" value="ECO:0007669"/>
    <property type="project" value="UniProtKB-EC"/>
</dbReference>
<evidence type="ECO:0000256" key="3">
    <source>
        <dbReference type="ARBA" id="ARBA00022741"/>
    </source>
</evidence>
<dbReference type="GO" id="GO:0070681">
    <property type="term" value="P:glutaminyl-tRNAGln biosynthesis via transamidation"/>
    <property type="evidence" value="ECO:0007669"/>
    <property type="project" value="UniProtKB-UniRule"/>
</dbReference>
<evidence type="ECO:0000256" key="8">
    <source>
        <dbReference type="HAMAP-Rule" id="MF_03150"/>
    </source>
</evidence>
<comment type="caution">
    <text evidence="11">The sequence shown here is derived from an EMBL/GenBank/DDBJ whole genome shotgun (WGS) entry which is preliminary data.</text>
</comment>
<keyword evidence="4 8" id="KW-0067">ATP-binding</keyword>
<comment type="similarity">
    <text evidence="1">Belongs to the class-I aminoacyl-tRNA synthetase family.</text>
</comment>
<evidence type="ECO:0000259" key="10">
    <source>
        <dbReference type="SMART" id="SM00836"/>
    </source>
</evidence>
<dbReference type="AlphaFoldDB" id="A0A0G2GSN8"/>
<evidence type="ECO:0000256" key="7">
    <source>
        <dbReference type="ARBA" id="ARBA00049339"/>
    </source>
</evidence>
<dbReference type="PANTHER" id="PTHR11956">
    <property type="entry name" value="ARGINYL-TRNA SYNTHETASE"/>
    <property type="match status" value="1"/>
</dbReference>
<dbReference type="HAMAP" id="MF_00120">
    <property type="entry name" value="GatA"/>
    <property type="match status" value="1"/>
</dbReference>
<dbReference type="GO" id="GO:0006420">
    <property type="term" value="P:arginyl-tRNA aminoacylation"/>
    <property type="evidence" value="ECO:0007669"/>
    <property type="project" value="InterPro"/>
</dbReference>
<dbReference type="InterPro" id="IPR036928">
    <property type="entry name" value="AS_sf"/>
</dbReference>
<dbReference type="PRINTS" id="PR01038">
    <property type="entry name" value="TRNASYNTHARG"/>
</dbReference>
<dbReference type="SUPFAM" id="SSF47323">
    <property type="entry name" value="Anticodon-binding domain of a subclass of class I aminoacyl-tRNA synthetases"/>
    <property type="match status" value="1"/>
</dbReference>
<dbReference type="PANTHER" id="PTHR11956:SF11">
    <property type="entry name" value="ARGININE--TRNA LIGASE, MITOCHONDRIAL-RELATED"/>
    <property type="match status" value="1"/>
</dbReference>
<protein>
    <recommendedName>
        <fullName evidence="8">Glutamyl-tRNA(Gln) amidotransferase subunit A, mitochondrial</fullName>
        <shortName evidence="8">Glu-AdT subunit A</shortName>
        <ecNumber evidence="8">6.3.5.7</ecNumber>
    </recommendedName>
</protein>
<dbReference type="CDD" id="cd07956">
    <property type="entry name" value="Anticodon_Ia_Arg"/>
    <property type="match status" value="1"/>
</dbReference>
<keyword evidence="6 11" id="KW-0030">Aminoacyl-tRNA synthetase</keyword>
<keyword evidence="5 8" id="KW-0648">Protein biosynthesis</keyword>
<comment type="subunit">
    <text evidence="8">Subunit of the heterotrimeric GatCAB amidotransferase (AdT) complex, composed of A, B and C subunits.</text>
</comment>
<evidence type="ECO:0000256" key="4">
    <source>
        <dbReference type="ARBA" id="ARBA00022840"/>
    </source>
</evidence>
<dbReference type="Gene3D" id="3.40.50.620">
    <property type="entry name" value="HUPs"/>
    <property type="match status" value="1"/>
</dbReference>
<comment type="function">
    <text evidence="8">Allows the formation of correctly charged Gln-tRNA(Gln) through the transamidation of misacylated Glu-tRNA(Gln) in the mitochondria. The reaction takes place in the presence of glutamine and ATP through an activated gamma-phospho-Glu-tRNA(Gln).</text>
</comment>
<evidence type="ECO:0000313" key="11">
    <source>
        <dbReference type="EMBL" id="KKY19795.1"/>
    </source>
</evidence>
<dbReference type="GO" id="GO:0005739">
    <property type="term" value="C:mitochondrion"/>
    <property type="evidence" value="ECO:0007669"/>
    <property type="project" value="UniProtKB-SubCell"/>
</dbReference>
<dbReference type="GO" id="GO:0005524">
    <property type="term" value="F:ATP binding"/>
    <property type="evidence" value="ECO:0007669"/>
    <property type="project" value="UniProtKB-KW"/>
</dbReference>
<comment type="catalytic activity">
    <reaction evidence="8">
        <text>L-glutamyl-tRNA(Gln) + L-glutamine + ATP + H2O = L-glutaminyl-tRNA(Gln) + L-glutamate + ADP + phosphate + H(+)</text>
        <dbReference type="Rhea" id="RHEA:17521"/>
        <dbReference type="Rhea" id="RHEA-COMP:9681"/>
        <dbReference type="Rhea" id="RHEA-COMP:9684"/>
        <dbReference type="ChEBI" id="CHEBI:15377"/>
        <dbReference type="ChEBI" id="CHEBI:15378"/>
        <dbReference type="ChEBI" id="CHEBI:29985"/>
        <dbReference type="ChEBI" id="CHEBI:30616"/>
        <dbReference type="ChEBI" id="CHEBI:43474"/>
        <dbReference type="ChEBI" id="CHEBI:58359"/>
        <dbReference type="ChEBI" id="CHEBI:78520"/>
        <dbReference type="ChEBI" id="CHEBI:78521"/>
        <dbReference type="ChEBI" id="CHEBI:456216"/>
        <dbReference type="EC" id="6.3.5.7"/>
    </reaction>
</comment>
<gene>
    <name evidence="11" type="ORF">UCRPC4_g04402</name>
</gene>
<dbReference type="Pfam" id="PF00750">
    <property type="entry name" value="tRNA-synt_1d"/>
    <property type="match status" value="1"/>
</dbReference>
<dbReference type="GO" id="GO:0032543">
    <property type="term" value="P:mitochondrial translation"/>
    <property type="evidence" value="ECO:0007669"/>
    <property type="project" value="UniProtKB-UniRule"/>
</dbReference>
<dbReference type="InterPro" id="IPR008909">
    <property type="entry name" value="DALR_anticod-bd"/>
</dbReference>
<evidence type="ECO:0000256" key="6">
    <source>
        <dbReference type="ARBA" id="ARBA00023146"/>
    </source>
</evidence>
<feature type="compositionally biased region" description="Low complexity" evidence="9">
    <location>
        <begin position="1009"/>
        <end position="1022"/>
    </location>
</feature>
<dbReference type="Pfam" id="PF05746">
    <property type="entry name" value="DALR_1"/>
    <property type="match status" value="1"/>
</dbReference>
<dbReference type="GO" id="GO:0050567">
    <property type="term" value="F:glutaminyl-tRNA synthase (glutamine-hydrolyzing) activity"/>
    <property type="evidence" value="ECO:0007669"/>
    <property type="project" value="UniProtKB-UniRule"/>
</dbReference>
<dbReference type="NCBIfam" id="TIGR00456">
    <property type="entry name" value="argS"/>
    <property type="match status" value="1"/>
</dbReference>
<keyword evidence="2 8" id="KW-0436">Ligase</keyword>
<feature type="active site" description="Acyl-ester intermediate" evidence="8">
    <location>
        <position position="711"/>
    </location>
</feature>
<evidence type="ECO:0000256" key="9">
    <source>
        <dbReference type="SAM" id="MobiDB-lite"/>
    </source>
</evidence>
<reference evidence="11 12" key="1">
    <citation type="submission" date="2015-05" db="EMBL/GenBank/DDBJ databases">
        <title>Distinctive expansion of gene families associated with plant cell wall degradation and secondary metabolism in the genomes of grapevine trunk pathogens.</title>
        <authorList>
            <person name="Lawrence D.P."/>
            <person name="Travadon R."/>
            <person name="Rolshausen P.E."/>
            <person name="Baumgartner K."/>
        </authorList>
    </citation>
    <scope>NUCLEOTIDE SEQUENCE [LARGE SCALE GENOMIC DNA]</scope>
    <source>
        <strain evidence="11">UCRPC4</strain>
    </source>
</reference>
<keyword evidence="12" id="KW-1185">Reference proteome</keyword>
<feature type="active site" description="Charge relay system" evidence="8">
    <location>
        <position position="606"/>
    </location>
</feature>
<dbReference type="Proteomes" id="UP000053317">
    <property type="component" value="Unassembled WGS sequence"/>
</dbReference>
<dbReference type="EMBL" id="LCWF01000105">
    <property type="protein sequence ID" value="KKY19795.1"/>
    <property type="molecule type" value="Genomic_DNA"/>
</dbReference>
<dbReference type="InterPro" id="IPR014729">
    <property type="entry name" value="Rossmann-like_a/b/a_fold"/>
</dbReference>
<comment type="catalytic activity">
    <reaction evidence="7">
        <text>tRNA(Arg) + L-arginine + ATP = L-arginyl-tRNA(Arg) + AMP + diphosphate</text>
        <dbReference type="Rhea" id="RHEA:20301"/>
        <dbReference type="Rhea" id="RHEA-COMP:9658"/>
        <dbReference type="Rhea" id="RHEA-COMP:9673"/>
        <dbReference type="ChEBI" id="CHEBI:30616"/>
        <dbReference type="ChEBI" id="CHEBI:32682"/>
        <dbReference type="ChEBI" id="CHEBI:33019"/>
        <dbReference type="ChEBI" id="CHEBI:78442"/>
        <dbReference type="ChEBI" id="CHEBI:78513"/>
        <dbReference type="ChEBI" id="CHEBI:456215"/>
        <dbReference type="EC" id="6.1.1.19"/>
    </reaction>
</comment>
<dbReference type="GO" id="GO:0030956">
    <property type="term" value="C:glutamyl-tRNA(Gln) amidotransferase complex"/>
    <property type="evidence" value="ECO:0007669"/>
    <property type="project" value="UniProtKB-UniRule"/>
</dbReference>
<dbReference type="Gene3D" id="1.10.730.10">
    <property type="entry name" value="Isoleucyl-tRNA Synthetase, Domain 1"/>
    <property type="match status" value="1"/>
</dbReference>
<comment type="similarity">
    <text evidence="8">Belongs to the amidase family. GatA subfamily.</text>
</comment>
<evidence type="ECO:0000313" key="12">
    <source>
        <dbReference type="Proteomes" id="UP000053317"/>
    </source>
</evidence>
<name>A0A0G2GSN8_PHACM</name>
<dbReference type="InterPro" id="IPR023631">
    <property type="entry name" value="Amidase_dom"/>
</dbReference>
<dbReference type="InterPro" id="IPR001412">
    <property type="entry name" value="aa-tRNA-synth_I_CS"/>
</dbReference>